<evidence type="ECO:0000256" key="29">
    <source>
        <dbReference type="SAM" id="Phobius"/>
    </source>
</evidence>
<evidence type="ECO:0000256" key="23">
    <source>
        <dbReference type="ARBA" id="ARBA00047899"/>
    </source>
</evidence>
<dbReference type="Pfam" id="PF00069">
    <property type="entry name" value="Pkinase"/>
    <property type="match status" value="2"/>
</dbReference>
<evidence type="ECO:0000256" key="7">
    <source>
        <dbReference type="ARBA" id="ARBA00022475"/>
    </source>
</evidence>
<evidence type="ECO:0000256" key="17">
    <source>
        <dbReference type="ARBA" id="ARBA00022824"/>
    </source>
</evidence>
<dbReference type="PROSITE" id="PS50011">
    <property type="entry name" value="PROTEIN_KINASE_DOM"/>
    <property type="match status" value="2"/>
</dbReference>
<dbReference type="FunFam" id="3.80.10.10:FF:000383">
    <property type="entry name" value="Leucine-rich repeat receptor protein kinase EMS1"/>
    <property type="match status" value="1"/>
</dbReference>
<keyword evidence="8" id="KW-0723">Serine/threonine-protein kinase</keyword>
<dbReference type="InterPro" id="IPR000719">
    <property type="entry name" value="Prot_kinase_dom"/>
</dbReference>
<keyword evidence="14" id="KW-0677">Repeat</keyword>
<keyword evidence="22" id="KW-0325">Glycoprotein</keyword>
<keyword evidence="13 30" id="KW-0732">Signal</keyword>
<comment type="function">
    <text evidence="26">The processed protein kinase Xa21 chain released by protein cleavage after X.oryzae pv. oryzae protein Ax21 detection translocates into the nucleus where it can bind and regulate WRKY62, a transcription factor. Confers resistance to the bacterial pathogen X.oryzae pv. oryzae (Xoo).</text>
</comment>
<feature type="domain" description="Protein kinase" evidence="31">
    <location>
        <begin position="714"/>
        <end position="1029"/>
    </location>
</feature>
<dbReference type="InterPro" id="IPR011009">
    <property type="entry name" value="Kinase-like_dom_sf"/>
</dbReference>
<feature type="chain" id="PRO_5002362399" description="Receptor kinase-like protein Xa21" evidence="30">
    <location>
        <begin position="19"/>
        <end position="2062"/>
    </location>
</feature>
<organism evidence="32">
    <name type="scientific">Oryza nivara</name>
    <name type="common">Indian wild rice</name>
    <name type="synonym">Oryza sativa f. spontanea</name>
    <dbReference type="NCBI Taxonomy" id="4536"/>
    <lineage>
        <taxon>Eukaryota</taxon>
        <taxon>Viridiplantae</taxon>
        <taxon>Streptophyta</taxon>
        <taxon>Embryophyta</taxon>
        <taxon>Tracheophyta</taxon>
        <taxon>Spermatophyta</taxon>
        <taxon>Magnoliopsida</taxon>
        <taxon>Liliopsida</taxon>
        <taxon>Poales</taxon>
        <taxon>Poaceae</taxon>
        <taxon>BOP clade</taxon>
        <taxon>Oryzoideae</taxon>
        <taxon>Oryzeae</taxon>
        <taxon>Oryzinae</taxon>
        <taxon>Oryza</taxon>
    </lineage>
</organism>
<evidence type="ECO:0000256" key="9">
    <source>
        <dbReference type="ARBA" id="ARBA00022553"/>
    </source>
</evidence>
<dbReference type="FunFam" id="1.10.510.10:FF:000358">
    <property type="entry name" value="Putative leucine-rich repeat receptor-like serine/threonine-protein kinase"/>
    <property type="match status" value="2"/>
</dbReference>
<comment type="cofactor">
    <cofactor evidence="1">
        <name>Mn(2+)</name>
        <dbReference type="ChEBI" id="CHEBI:29035"/>
    </cofactor>
</comment>
<dbReference type="Gene3D" id="3.80.10.10">
    <property type="entry name" value="Ribonuclease Inhibitor"/>
    <property type="match status" value="8"/>
</dbReference>
<keyword evidence="10" id="KW-0433">Leucine-rich repeat</keyword>
<evidence type="ECO:0000256" key="19">
    <source>
        <dbReference type="ARBA" id="ARBA00022989"/>
    </source>
</evidence>
<evidence type="ECO:0000256" key="5">
    <source>
        <dbReference type="ARBA" id="ARBA00008684"/>
    </source>
</evidence>
<feature type="signal peptide" evidence="30">
    <location>
        <begin position="1"/>
        <end position="18"/>
    </location>
</feature>
<evidence type="ECO:0000256" key="28">
    <source>
        <dbReference type="PROSITE-ProRule" id="PRU10141"/>
    </source>
</evidence>
<dbReference type="GO" id="GO:0005524">
    <property type="term" value="F:ATP binding"/>
    <property type="evidence" value="ECO:0007669"/>
    <property type="project" value="UniProtKB-UniRule"/>
</dbReference>
<keyword evidence="18 28" id="KW-0067">ATP-binding</keyword>
<evidence type="ECO:0000256" key="12">
    <source>
        <dbReference type="ARBA" id="ARBA00022692"/>
    </source>
</evidence>
<dbReference type="FunFam" id="3.30.200.20:FF:000432">
    <property type="entry name" value="LRR receptor-like serine/threonine-protein kinase EFR"/>
    <property type="match status" value="2"/>
</dbReference>
<proteinExistence type="inferred from homology"/>
<evidence type="ECO:0000256" key="30">
    <source>
        <dbReference type="SAM" id="SignalP"/>
    </source>
</evidence>
<keyword evidence="19 29" id="KW-1133">Transmembrane helix</keyword>
<feature type="binding site" evidence="28">
    <location>
        <position position="743"/>
    </location>
    <ligand>
        <name>ATP</name>
        <dbReference type="ChEBI" id="CHEBI:30616"/>
    </ligand>
</feature>
<comment type="catalytic activity">
    <reaction evidence="24">
        <text>L-seryl-[protein] + ATP = O-phospho-L-seryl-[protein] + ADP + H(+)</text>
        <dbReference type="Rhea" id="RHEA:17989"/>
        <dbReference type="Rhea" id="RHEA-COMP:9863"/>
        <dbReference type="Rhea" id="RHEA-COMP:11604"/>
        <dbReference type="ChEBI" id="CHEBI:15378"/>
        <dbReference type="ChEBI" id="CHEBI:29999"/>
        <dbReference type="ChEBI" id="CHEBI:30616"/>
        <dbReference type="ChEBI" id="CHEBI:83421"/>
        <dbReference type="ChEBI" id="CHEBI:456216"/>
        <dbReference type="EC" id="2.7.11.1"/>
    </reaction>
</comment>
<evidence type="ECO:0000256" key="20">
    <source>
        <dbReference type="ARBA" id="ARBA00023136"/>
    </source>
</evidence>
<name>A0A0E0HW51_ORYNI</name>
<evidence type="ECO:0000259" key="31">
    <source>
        <dbReference type="PROSITE" id="PS50011"/>
    </source>
</evidence>
<feature type="binding site" evidence="28">
    <location>
        <position position="1782"/>
    </location>
    <ligand>
        <name>ATP</name>
        <dbReference type="ChEBI" id="CHEBI:30616"/>
    </ligand>
</feature>
<dbReference type="GO" id="GO:0004674">
    <property type="term" value="F:protein serine/threonine kinase activity"/>
    <property type="evidence" value="ECO:0007669"/>
    <property type="project" value="UniProtKB-KW"/>
</dbReference>
<comment type="catalytic activity">
    <reaction evidence="23">
        <text>L-threonyl-[protein] + ATP = O-phospho-L-threonyl-[protein] + ADP + H(+)</text>
        <dbReference type="Rhea" id="RHEA:46608"/>
        <dbReference type="Rhea" id="RHEA-COMP:11060"/>
        <dbReference type="Rhea" id="RHEA-COMP:11605"/>
        <dbReference type="ChEBI" id="CHEBI:15378"/>
        <dbReference type="ChEBI" id="CHEBI:30013"/>
        <dbReference type="ChEBI" id="CHEBI:30616"/>
        <dbReference type="ChEBI" id="CHEBI:61977"/>
        <dbReference type="ChEBI" id="CHEBI:456216"/>
        <dbReference type="EC" id="2.7.11.1"/>
    </reaction>
</comment>
<comment type="cofactor">
    <cofactor evidence="2">
        <name>Mg(2+)</name>
        <dbReference type="ChEBI" id="CHEBI:18420"/>
    </cofactor>
</comment>
<reference evidence="32" key="1">
    <citation type="submission" date="2015-04" db="UniProtKB">
        <authorList>
            <consortium name="EnsemblPlants"/>
        </authorList>
    </citation>
    <scope>IDENTIFICATION</scope>
    <source>
        <strain evidence="32">SL10</strain>
    </source>
</reference>
<evidence type="ECO:0000256" key="26">
    <source>
        <dbReference type="ARBA" id="ARBA00056628"/>
    </source>
</evidence>
<keyword evidence="16" id="KW-0418">Kinase</keyword>
<dbReference type="Pfam" id="PF13855">
    <property type="entry name" value="LRR_8"/>
    <property type="match status" value="5"/>
</dbReference>
<dbReference type="CDD" id="cd14066">
    <property type="entry name" value="STKc_IRAK"/>
    <property type="match status" value="2"/>
</dbReference>
<dbReference type="GO" id="GO:0005789">
    <property type="term" value="C:endoplasmic reticulum membrane"/>
    <property type="evidence" value="ECO:0007669"/>
    <property type="project" value="UniProtKB-SubCell"/>
</dbReference>
<dbReference type="Proteomes" id="UP000006591">
    <property type="component" value="Chromosome 7"/>
</dbReference>
<evidence type="ECO:0000256" key="22">
    <source>
        <dbReference type="ARBA" id="ARBA00023180"/>
    </source>
</evidence>
<dbReference type="FunFam" id="3.80.10.10:FF:000095">
    <property type="entry name" value="LRR receptor-like serine/threonine-protein kinase GSO1"/>
    <property type="match status" value="1"/>
</dbReference>
<dbReference type="Pfam" id="PF00560">
    <property type="entry name" value="LRR_1"/>
    <property type="match status" value="8"/>
</dbReference>
<evidence type="ECO:0000256" key="2">
    <source>
        <dbReference type="ARBA" id="ARBA00001946"/>
    </source>
</evidence>
<comment type="subcellular location">
    <subcellularLocation>
        <location evidence="3">Cell membrane</location>
        <topology evidence="3">Single-pass type I membrane protein</topology>
    </subcellularLocation>
    <subcellularLocation>
        <location evidence="4">Endoplasmic reticulum membrane</location>
        <topology evidence="4">Single-pass membrane protein</topology>
    </subcellularLocation>
</comment>
<evidence type="ECO:0000256" key="11">
    <source>
        <dbReference type="ARBA" id="ARBA00022679"/>
    </source>
</evidence>
<dbReference type="SUPFAM" id="SSF52058">
    <property type="entry name" value="L domain-like"/>
    <property type="match status" value="4"/>
</dbReference>
<evidence type="ECO:0000256" key="21">
    <source>
        <dbReference type="ARBA" id="ARBA00023170"/>
    </source>
</evidence>
<evidence type="ECO:0000256" key="10">
    <source>
        <dbReference type="ARBA" id="ARBA00022614"/>
    </source>
</evidence>
<keyword evidence="20 29" id="KW-0472">Membrane</keyword>
<evidence type="ECO:0000256" key="25">
    <source>
        <dbReference type="ARBA" id="ARBA00054320"/>
    </source>
</evidence>
<evidence type="ECO:0000256" key="15">
    <source>
        <dbReference type="ARBA" id="ARBA00022741"/>
    </source>
</evidence>
<dbReference type="OMA" id="FAMGHRR"/>
<keyword evidence="7" id="KW-1003">Cell membrane</keyword>
<dbReference type="EnsemblPlants" id="ONIVA07G00290.1">
    <property type="protein sequence ID" value="ONIVA07G00290.1"/>
    <property type="gene ID" value="ONIVA07G00290"/>
</dbReference>
<evidence type="ECO:0000256" key="1">
    <source>
        <dbReference type="ARBA" id="ARBA00001936"/>
    </source>
</evidence>
<dbReference type="FunFam" id="3.80.10.10:FF:000275">
    <property type="entry name" value="Leucine-rich repeat receptor-like protein kinase"/>
    <property type="match status" value="1"/>
</dbReference>
<comment type="similarity">
    <text evidence="5">Belongs to the protein kinase superfamily. Ser/Thr protein kinase family.</text>
</comment>
<accession>A0A0E0HW51</accession>
<evidence type="ECO:0000256" key="27">
    <source>
        <dbReference type="ARBA" id="ARBA00072040"/>
    </source>
</evidence>
<protein>
    <recommendedName>
        <fullName evidence="27">Receptor kinase-like protein Xa21</fullName>
        <ecNumber evidence="6">2.7.11.1</ecNumber>
    </recommendedName>
</protein>
<reference evidence="32" key="2">
    <citation type="submission" date="2018-04" db="EMBL/GenBank/DDBJ databases">
        <title>OnivRS2 (Oryza nivara Reference Sequence Version 2).</title>
        <authorList>
            <person name="Zhang J."/>
            <person name="Kudrna D."/>
            <person name="Lee S."/>
            <person name="Talag J."/>
            <person name="Rajasekar S."/>
            <person name="Welchert J."/>
            <person name="Hsing Y.-I."/>
            <person name="Wing R.A."/>
        </authorList>
    </citation>
    <scope>NUCLEOTIDE SEQUENCE [LARGE SCALE GENOMIC DNA]</scope>
    <source>
        <strain evidence="32">SL10</strain>
    </source>
</reference>
<dbReference type="InterPro" id="IPR017441">
    <property type="entry name" value="Protein_kinase_ATP_BS"/>
</dbReference>
<keyword evidence="21" id="KW-0675">Receptor</keyword>
<dbReference type="InterPro" id="IPR013210">
    <property type="entry name" value="LRR_N_plant-typ"/>
</dbReference>
<feature type="domain" description="Protein kinase" evidence="31">
    <location>
        <begin position="1753"/>
        <end position="2059"/>
    </location>
</feature>
<dbReference type="PROSITE" id="PS00108">
    <property type="entry name" value="PROTEIN_KINASE_ST"/>
    <property type="match status" value="2"/>
</dbReference>
<dbReference type="GO" id="GO:0005886">
    <property type="term" value="C:plasma membrane"/>
    <property type="evidence" value="ECO:0007669"/>
    <property type="project" value="UniProtKB-SubCell"/>
</dbReference>
<dbReference type="InterPro" id="IPR003591">
    <property type="entry name" value="Leu-rich_rpt_typical-subtyp"/>
</dbReference>
<dbReference type="FunFam" id="3.80.10.10:FF:000565">
    <property type="entry name" value="Leucine-rich repeat receptor-like kinase protein FLORAL ORGAN NUMBER1"/>
    <property type="match status" value="1"/>
</dbReference>
<keyword evidence="9" id="KW-0597">Phosphoprotein</keyword>
<evidence type="ECO:0000256" key="24">
    <source>
        <dbReference type="ARBA" id="ARBA00048679"/>
    </source>
</evidence>
<evidence type="ECO:0000313" key="32">
    <source>
        <dbReference type="EnsemblPlants" id="ONIVA07G00290.1"/>
    </source>
</evidence>
<dbReference type="Gramene" id="ONIVA07G00290.1">
    <property type="protein sequence ID" value="ONIVA07G00290.1"/>
    <property type="gene ID" value="ONIVA07G00290"/>
</dbReference>
<evidence type="ECO:0000256" key="16">
    <source>
        <dbReference type="ARBA" id="ARBA00022777"/>
    </source>
</evidence>
<dbReference type="Pfam" id="PF08263">
    <property type="entry name" value="LRRNT_2"/>
    <property type="match status" value="2"/>
</dbReference>
<evidence type="ECO:0000313" key="33">
    <source>
        <dbReference type="Proteomes" id="UP000006591"/>
    </source>
</evidence>
<dbReference type="Gene3D" id="1.10.510.10">
    <property type="entry name" value="Transferase(Phosphotransferase) domain 1"/>
    <property type="match status" value="2"/>
</dbReference>
<dbReference type="SMART" id="SM00220">
    <property type="entry name" value="S_TKc"/>
    <property type="match status" value="2"/>
</dbReference>
<dbReference type="PANTHER" id="PTHR27008">
    <property type="entry name" value="OS04G0122200 PROTEIN"/>
    <property type="match status" value="1"/>
</dbReference>
<dbReference type="SUPFAM" id="SSF56112">
    <property type="entry name" value="Protein kinase-like (PK-like)"/>
    <property type="match status" value="2"/>
</dbReference>
<evidence type="ECO:0000256" key="8">
    <source>
        <dbReference type="ARBA" id="ARBA00022527"/>
    </source>
</evidence>
<dbReference type="EC" id="2.7.11.1" evidence="6"/>
<dbReference type="SMART" id="SM00369">
    <property type="entry name" value="LRR_TYP"/>
    <property type="match status" value="16"/>
</dbReference>
<keyword evidence="33" id="KW-1185">Reference proteome</keyword>
<evidence type="ECO:0000256" key="3">
    <source>
        <dbReference type="ARBA" id="ARBA00004251"/>
    </source>
</evidence>
<dbReference type="InterPro" id="IPR001611">
    <property type="entry name" value="Leu-rich_rpt"/>
</dbReference>
<keyword evidence="17" id="KW-0256">Endoplasmic reticulum</keyword>
<evidence type="ECO:0000256" key="14">
    <source>
        <dbReference type="ARBA" id="ARBA00022737"/>
    </source>
</evidence>
<dbReference type="InterPro" id="IPR051809">
    <property type="entry name" value="Plant_receptor-like_S/T_kinase"/>
</dbReference>
<comment type="function">
    <text evidence="25">Receptor kinase that detects X.oryzae pv. oryzae protein Ax21 to promote innate immunity. Following X.oryzae pv. oryzae protein Ax21 detection, undergoes cleavage, releasing the processed protein kinase Xa21 chain.</text>
</comment>
<dbReference type="STRING" id="4536.A0A0E0HW51"/>
<dbReference type="PANTHER" id="PTHR27008:SF216">
    <property type="entry name" value="OS07G0121200 PROTEIN"/>
    <property type="match status" value="1"/>
</dbReference>
<dbReference type="HOGENOM" id="CLU_000288_98_0_1"/>
<keyword evidence="11" id="KW-0808">Transferase</keyword>
<dbReference type="InterPro" id="IPR032675">
    <property type="entry name" value="LRR_dom_sf"/>
</dbReference>
<dbReference type="InterPro" id="IPR008271">
    <property type="entry name" value="Ser/Thr_kinase_AS"/>
</dbReference>
<dbReference type="Gene3D" id="3.30.200.20">
    <property type="entry name" value="Phosphorylase Kinase, domain 1"/>
    <property type="match status" value="2"/>
</dbReference>
<evidence type="ECO:0000256" key="6">
    <source>
        <dbReference type="ARBA" id="ARBA00012513"/>
    </source>
</evidence>
<feature type="transmembrane region" description="Helical" evidence="29">
    <location>
        <begin position="658"/>
        <end position="681"/>
    </location>
</feature>
<evidence type="ECO:0000256" key="13">
    <source>
        <dbReference type="ARBA" id="ARBA00022729"/>
    </source>
</evidence>
<keyword evidence="12 29" id="KW-0812">Transmembrane</keyword>
<feature type="transmembrane region" description="Helical" evidence="29">
    <location>
        <begin position="1697"/>
        <end position="1719"/>
    </location>
</feature>
<evidence type="ECO:0000256" key="18">
    <source>
        <dbReference type="ARBA" id="ARBA00022840"/>
    </source>
</evidence>
<dbReference type="PROSITE" id="PS00107">
    <property type="entry name" value="PROTEIN_KINASE_ATP"/>
    <property type="match status" value="2"/>
</dbReference>
<sequence>MFMPCTLVLLLLSHGAGGINGGTAAHRDDGGGGGTDDDMASLLDFKRAITNDPSGAMSSWSWNTTAAAADHFCGWKGVTCDGERRRVAALDLAGHTLSGRISASLGNMSRLASLNLSSNLLSGPLPPQLGSLRELVVLDLGGNSLQGGIPEALTNCTKLRTLDISRNHLVGDITPNIALLSNLRNLRLYSNNLTGIIPPGIGNITSLNTVILQGNMLEGSIPDELGRLSNMSYLLLGGNRLSGRIPDVLFNLSYVQEIALPYNRLHGPLPSDLGNFIPNIQQLILGANMLEGRIPDSLGNASQLQWLHLGYNQRLTGRIPPSLGKLMKLEKLGLDMSNLEARDSWGWEFLDALSNCTRLNMVSLHRNLLQGVLPDSIGNLSSSMDNLVLSNNMLSGLVPSSIGNLHRLTKLGLDFNSFTGSIDGWIGSMVNLQALYLDSNNFTGNIPASIGNISKMSELFLSDNQFHGLIPSSLGKLRQLSKLDLRYNNLEGNIPKEVFTVPTIVQCGLSHNNLQGLIPSLSSLQQLSYLDLSSNKFTGEIPPTLGKCQQLETINMAQNLLSGSIPTSLGNLSILTMLNLSHNNLTGSIPIALSKLQFLTQLDLSYNHLEGKVPTDGVFRNATAILLEGNRQLCGGVLELHMPSCPTVYKSKTGRRHFLVKVLVPTLGIVCLILLACLAIFRKKMFRKQLPLLPSSDQFAIVSFKDLAQATENFAETNLIGRGSYGSVYKGNLADANMVVAVKVFHLDMQGADRSFMTECKALRSIRHRNLLPVLTSCSTIDNIGNDFKALVYKFMPNGNLDTWLHPTCGTKPSNQLSLSQRIKIAVDIADALQYLHHDCENPIIHCDLKPSNVLLDHDMTAHLGDFGIAHFYLKSMSPAVGDSSSISSIGLKGTIGYIAPEYAGGGFLSTSGDVYSFGVVLLELLTGKRPTDSMFCNGLSIVSFVERNYPVVIAHIIDTYLRENCKELAPAMLDEEKAVYQLLLDMLGVALSCTRQNPSERMNMREAATKLQVIKISGADIMRGHSSFVFSTTLCIRVYMNGIRCKATRCRLGNASLGKCQKGPGGIKGGASTQDGDVNGTDLASLLDFKRAITNDPFGAMSSWNTNTHLCRWKGVTCDQRAHRVVALDLVGQTLTGQISHSLGNMSYLTSLSLPDNLLSGRVPPQLGNLRKLVFLDLSGNSLQGIIPEALINCTRLRTLDVSRNHLVGDITPNIALLSNLRNLRLHSNNLTGIIPPEIGNITSLNTVILQGNMLEGSIPEELGKLSNMSYLLLGGNRLSGRIPEVLFNLSHIQEIALPLNMLHGPLPSDLGNFIPNLQQLYLGGNMLGGHIPDSLGNATELQWLDLSYNQGFTGRIPPSLGKLRKIEKLGLDMNNLEARDSWGWEFLDALSNCTRLKMLSLHQNLLQGVLPNSVGNLSSSMDNLVLSNNMLSGLVPSSIGNLHRLTKFGLDFNSFTGPIEGWIGSMVNLQALYLDSNNFTGNIPAAIGNTSQMSELFLSNNQFHGFIPSSLGKLRQLSKLDLSYNNLEGNIPKEVFTVPTIVQCGLSHNNLQGLIPSLSSLQQLSYLDLSSNNLTGEIPPTLGTCQQLETINMGQNFLSGSIPTSLGNLSILTLFNLSHNNLTGSIPIALSKLQFLTQLDLSDNHLEGQVPTDGVFRNATAISLEGNRQLCGGVLELHMPSCPTVYKSKTGRRHFLVKVLVPTLGILCLIFLAYLAIFRKKMFRKQLPLLPSSDQFAIVSFKDLAQATENFAESNLIGRGSYGSVYKGTLTQENMVVAVKVFHLDMQGADRSFMTECKALRSIRHRNLLPVLTSCSTIDNVGNDFKALVYKFMPNGNLDTWLHPTSGTNASNQLSLSQRIKIAVDIADALQYLHHDCENPIIHCDLKPSNVLLDHDMTAHLGDFGIAHFYLKSKSPAVGDSSSISSIGLKGTIGYIAPEYAGGGFLSTSGDVYSFGVVLLELLTGKRPTDPLFCNGLSIVSFVERNYPDVIDHIIDTYLRKDLKELAPAMLDEEKAAYQLLLDMLGVALSCTRQNPSERMNMREAATKLQVINISYISGM</sequence>
<evidence type="ECO:0000256" key="4">
    <source>
        <dbReference type="ARBA" id="ARBA00004389"/>
    </source>
</evidence>
<dbReference type="FunFam" id="3.80.10.10:FF:000288">
    <property type="entry name" value="LRR receptor-like serine/threonine-protein kinase EFR"/>
    <property type="match status" value="2"/>
</dbReference>
<keyword evidence="15 28" id="KW-0547">Nucleotide-binding</keyword>